<dbReference type="PANTHER" id="PTHR14696:SF2">
    <property type="entry name" value="BLOC-2 COMPLEX MEMBER HPS6"/>
    <property type="match status" value="1"/>
</dbReference>
<dbReference type="GO" id="GO:0072657">
    <property type="term" value="P:protein localization to membrane"/>
    <property type="evidence" value="ECO:0007669"/>
    <property type="project" value="TreeGrafter"/>
</dbReference>
<proteinExistence type="predicted"/>
<evidence type="ECO:0000259" key="1">
    <source>
        <dbReference type="Pfam" id="PF15702"/>
    </source>
</evidence>
<dbReference type="Pfam" id="PF15702">
    <property type="entry name" value="HPS6"/>
    <property type="match status" value="1"/>
</dbReference>
<accession>A0A3M6TJA3</accession>
<feature type="domain" description="BLOC-2 complex member HPS6 N-terminal" evidence="1">
    <location>
        <begin position="15"/>
        <end position="386"/>
    </location>
</feature>
<reference evidence="2 3" key="1">
    <citation type="journal article" date="2018" name="Sci. Rep.">
        <title>Comparative analysis of the Pocillopora damicornis genome highlights role of immune system in coral evolution.</title>
        <authorList>
            <person name="Cunning R."/>
            <person name="Bay R.A."/>
            <person name="Gillette P."/>
            <person name="Baker A.C."/>
            <person name="Traylor-Knowles N."/>
        </authorList>
    </citation>
    <scope>NUCLEOTIDE SEQUENCE [LARGE SCALE GENOMIC DNA]</scope>
    <source>
        <strain evidence="2">RSMAS</strain>
        <tissue evidence="2">Whole animal</tissue>
    </source>
</reference>
<keyword evidence="3" id="KW-1185">Reference proteome</keyword>
<dbReference type="OrthoDB" id="5957776at2759"/>
<dbReference type="AlphaFoldDB" id="A0A3M6TJA3"/>
<dbReference type="GO" id="GO:0031084">
    <property type="term" value="C:BLOC-2 complex"/>
    <property type="evidence" value="ECO:0007669"/>
    <property type="project" value="TreeGrafter"/>
</dbReference>
<name>A0A3M6TJA3_POCDA</name>
<dbReference type="GO" id="GO:0032418">
    <property type="term" value="P:lysosome localization"/>
    <property type="evidence" value="ECO:0007669"/>
    <property type="project" value="TreeGrafter"/>
</dbReference>
<dbReference type="InterPro" id="IPR046823">
    <property type="entry name" value="HPS6_N"/>
</dbReference>
<gene>
    <name evidence="2" type="ORF">pdam_00021712</name>
</gene>
<dbReference type="STRING" id="46731.A0A3M6TJA3"/>
<evidence type="ECO:0000313" key="3">
    <source>
        <dbReference type="Proteomes" id="UP000275408"/>
    </source>
</evidence>
<dbReference type="InterPro" id="IPR017218">
    <property type="entry name" value="BLOC-2_complex_Hps6_subunit"/>
</dbReference>
<evidence type="ECO:0000313" key="2">
    <source>
        <dbReference type="EMBL" id="RMX41465.1"/>
    </source>
</evidence>
<dbReference type="Proteomes" id="UP000275408">
    <property type="component" value="Unassembled WGS sequence"/>
</dbReference>
<dbReference type="PANTHER" id="PTHR14696">
    <property type="entry name" value="HERMANSKY-PUDLAK SYNDROME 6 PROTEIN"/>
    <property type="match status" value="1"/>
</dbReference>
<organism evidence="2 3">
    <name type="scientific">Pocillopora damicornis</name>
    <name type="common">Cauliflower coral</name>
    <name type="synonym">Millepora damicornis</name>
    <dbReference type="NCBI Taxonomy" id="46731"/>
    <lineage>
        <taxon>Eukaryota</taxon>
        <taxon>Metazoa</taxon>
        <taxon>Cnidaria</taxon>
        <taxon>Anthozoa</taxon>
        <taxon>Hexacorallia</taxon>
        <taxon>Scleractinia</taxon>
        <taxon>Astrocoeniina</taxon>
        <taxon>Pocilloporidae</taxon>
        <taxon>Pocillopora</taxon>
    </lineage>
</organism>
<sequence>MTFSLKNIDDAGFGLREGSKLESFLNRKSVADHLETNNELVNVWGSCGHVFVATNAGRNLHAFESIPRAKWTPESESLLLQDQESPIISVLSSNEIPSLIFIIHQNSITECWEFTQSNYKWMKKNEFQLSNTKGVEIFQVVLHPLVNSFFWCERRSVSASNLISCCVCMRQVIISERLGNNTVVSVGPLEAILHGCPPMSLHVISRSVCLVPDFPEELRCFVLFWTFVQRSLKIYIWNYGFVGDVDKFDFKAIVAELLCPWTSSTKNNLHHLVAVTSHPTTNELLVIDSGLELLLVKLQDSDPVVTSLVRLQTDSLIFHNDKILHLFAFGLIVGVVWFSGKLSLYDVGCGAEICALEDLKGQKVHVWKCSHLVNSIGFWSVNGIWKLQSGTVLEIADCIKSSVNSSQCARGENNSFVTQQESNESLCSNDPSKSFFIADDSLLKTELDTSSENFLIPEIAKDQQKCERSSVGSGQSKHIGEEGFSGPLFAVSHLTKWNLTHRAAKLALDSIVCSGILSGSPVAFSEIPEAFLHLLVSSHSQGPAIALLLLWEHPVHREFVLLELEQYMNDLGKDKSQPKKTLLNELLHPYMSEFLLLNKQCKSVNDPSVMEIMQSPTLPTNSVTQEIFSLLETFDSSPLEMVPLERLSTLSRQHSHKVLEHVADYLKIDFEEDEFTESQWQQRWRKIYRIDWRSGRWQRSKLALKDPYNAMLNILLRMFYESKSNWLVKSVEKGIGTVRMEESDDRSEEFVTQSVLECLPVLSMRHTNAKSVLAHSQLCYSAGQEIQALHLLLSHQMWKEAIDFISHCGEGSENPMLLFIMLIKGLQSRKAPSKMLLDALNLKPKDLSTDEILAVLKDQAIETKEPFAKGVGRTTVGEMRPFLDALFSYEL</sequence>
<dbReference type="EMBL" id="RCHS01003482">
    <property type="protein sequence ID" value="RMX41465.1"/>
    <property type="molecule type" value="Genomic_DNA"/>
</dbReference>
<dbReference type="GO" id="GO:0005765">
    <property type="term" value="C:lysosomal membrane"/>
    <property type="evidence" value="ECO:0007669"/>
    <property type="project" value="TreeGrafter"/>
</dbReference>
<comment type="caution">
    <text evidence="2">The sequence shown here is derived from an EMBL/GenBank/DDBJ whole genome shotgun (WGS) entry which is preliminary data.</text>
</comment>
<protein>
    <recommendedName>
        <fullName evidence="1">BLOC-2 complex member HPS6 N-terminal domain-containing protein</fullName>
    </recommendedName>
</protein>
<dbReference type="OMA" id="NSITECW"/>